<proteinExistence type="predicted"/>
<dbReference type="Proteomes" id="UP001303046">
    <property type="component" value="Unassembled WGS sequence"/>
</dbReference>
<dbReference type="EMBL" id="JAVFWL010000003">
    <property type="protein sequence ID" value="KAK6740335.1"/>
    <property type="molecule type" value="Genomic_DNA"/>
</dbReference>
<feature type="transmembrane region" description="Helical" evidence="1">
    <location>
        <begin position="98"/>
        <end position="119"/>
    </location>
</feature>
<keyword evidence="4" id="KW-1185">Reference proteome</keyword>
<keyword evidence="1" id="KW-0812">Transmembrane</keyword>
<feature type="domain" description="Phlebovirus glycoprotein G2 fusion" evidence="2">
    <location>
        <begin position="176"/>
        <end position="339"/>
    </location>
</feature>
<evidence type="ECO:0000313" key="4">
    <source>
        <dbReference type="Proteomes" id="UP001303046"/>
    </source>
</evidence>
<evidence type="ECO:0000259" key="2">
    <source>
        <dbReference type="Pfam" id="PF07245"/>
    </source>
</evidence>
<keyword evidence="1" id="KW-0472">Membrane</keyword>
<keyword evidence="1" id="KW-1133">Transmembrane helix</keyword>
<evidence type="ECO:0000256" key="1">
    <source>
        <dbReference type="SAM" id="Phobius"/>
    </source>
</evidence>
<evidence type="ECO:0000313" key="3">
    <source>
        <dbReference type="EMBL" id="KAK6740335.1"/>
    </source>
</evidence>
<accession>A0ABR1CQH7</accession>
<reference evidence="3 4" key="1">
    <citation type="submission" date="2023-08" db="EMBL/GenBank/DDBJ databases">
        <title>A Necator americanus chromosomal reference genome.</title>
        <authorList>
            <person name="Ilik V."/>
            <person name="Petrzelkova K.J."/>
            <person name="Pardy F."/>
            <person name="Fuh T."/>
            <person name="Niatou-Singa F.S."/>
            <person name="Gouil Q."/>
            <person name="Baker L."/>
            <person name="Ritchie M.E."/>
            <person name="Jex A.R."/>
            <person name="Gazzola D."/>
            <person name="Li H."/>
            <person name="Toshio Fujiwara R."/>
            <person name="Zhan B."/>
            <person name="Aroian R.V."/>
            <person name="Pafco B."/>
            <person name="Schwarz E.M."/>
        </authorList>
    </citation>
    <scope>NUCLEOTIDE SEQUENCE [LARGE SCALE GENOMIC DNA]</scope>
    <source>
        <strain evidence="3 4">Aroian</strain>
        <tissue evidence="3">Whole animal</tissue>
    </source>
</reference>
<gene>
    <name evidence="3" type="primary">Necator_chrIII.g9429</name>
    <name evidence="3" type="ORF">RB195_008664</name>
</gene>
<dbReference type="Gene3D" id="2.60.98.50">
    <property type="match status" value="1"/>
</dbReference>
<protein>
    <recommendedName>
        <fullName evidence="2">Phlebovirus glycoprotein G2 fusion domain-containing protein</fullName>
    </recommendedName>
</protein>
<dbReference type="InterPro" id="IPR009878">
    <property type="entry name" value="Phlebovirus_G2_fusion"/>
</dbReference>
<dbReference type="Pfam" id="PF07245">
    <property type="entry name" value="Phlebovirus_G2"/>
    <property type="match status" value="1"/>
</dbReference>
<organism evidence="3 4">
    <name type="scientific">Necator americanus</name>
    <name type="common">Human hookworm</name>
    <dbReference type="NCBI Taxonomy" id="51031"/>
    <lineage>
        <taxon>Eukaryota</taxon>
        <taxon>Metazoa</taxon>
        <taxon>Ecdysozoa</taxon>
        <taxon>Nematoda</taxon>
        <taxon>Chromadorea</taxon>
        <taxon>Rhabditida</taxon>
        <taxon>Rhabditina</taxon>
        <taxon>Rhabditomorpha</taxon>
        <taxon>Strongyloidea</taxon>
        <taxon>Ancylostomatidae</taxon>
        <taxon>Bunostominae</taxon>
        <taxon>Necator</taxon>
    </lineage>
</organism>
<name>A0ABR1CQH7_NECAM</name>
<comment type="caution">
    <text evidence="3">The sequence shown here is derived from an EMBL/GenBank/DDBJ whole genome shotgun (WGS) entry which is preliminary data.</text>
</comment>
<sequence length="358" mass="40447">MTCTKGGIHLSLTSPTTAIEACINNYCQFITNPSTSNIVFPINFVAFTYRVEVSAWNDGKLTYQREVIRQPSSVCELIDCSLCLELIYNPNCWSKTQIVLTGSILIIVILTLSMLLPAVRFLSIVIKLSVHLCRQPAKKTFLKTIRKRQNFAVYTGHRRRLLLAILFTVICSSNQCSEVIFLTATEETCIQNGDENTCTFNQASILTLQALNQETCLVLKNSNNTYVGMITIRVKGLYFTCKREIEFFTRDHHFYSESVHRCRWAGSCNTGTCDKIKPTDKIQGISHTANSHPGITFCAASYGCLTCSGRFFCLTSCLFFSLRFQLSTMGIHRRSTCNTATEWSLGRHRHCLTSRENH</sequence>